<gene>
    <name evidence="4" type="ORF">SAMN06265361_10322</name>
</gene>
<dbReference type="Pfam" id="PF01116">
    <property type="entry name" value="F_bP_aldolase"/>
    <property type="match status" value="1"/>
</dbReference>
<comment type="cofactor">
    <cofactor evidence="3">
        <name>Zn(2+)</name>
        <dbReference type="ChEBI" id="CHEBI:29105"/>
    </cofactor>
    <text evidence="3">Binds 2 Zn(2+) ions per subunit. One is catalytic and the other provides a structural contribution.</text>
</comment>
<dbReference type="PROSITE" id="PS00806">
    <property type="entry name" value="ALDOLASE_CLASS_II_2"/>
    <property type="match status" value="1"/>
</dbReference>
<feature type="binding site" evidence="2">
    <location>
        <begin position="230"/>
        <end position="233"/>
    </location>
    <ligand>
        <name>dihydroxyacetone phosphate</name>
        <dbReference type="ChEBI" id="CHEBI:57642"/>
    </ligand>
</feature>
<reference evidence="4" key="1">
    <citation type="submission" date="2017-05" db="EMBL/GenBank/DDBJ databases">
        <authorList>
            <person name="Varghese N."/>
            <person name="Submissions S."/>
        </authorList>
    </citation>
    <scope>NUCLEOTIDE SEQUENCE</scope>
    <source>
        <strain evidence="4">DSM 45262</strain>
    </source>
</reference>
<dbReference type="GO" id="GO:0008270">
    <property type="term" value="F:zinc ion binding"/>
    <property type="evidence" value="ECO:0007669"/>
    <property type="project" value="InterPro"/>
</dbReference>
<accession>A0AA45WN25</accession>
<dbReference type="EMBL" id="FXTU01000003">
    <property type="protein sequence ID" value="SMP16694.1"/>
    <property type="molecule type" value="Genomic_DNA"/>
</dbReference>
<evidence type="ECO:0000256" key="3">
    <source>
        <dbReference type="PIRSR" id="PIRSR001359-3"/>
    </source>
</evidence>
<feature type="binding site" evidence="3">
    <location>
        <position position="134"/>
    </location>
    <ligand>
        <name>Zn(2+)</name>
        <dbReference type="ChEBI" id="CHEBI:29105"/>
        <label>2</label>
    </ligand>
</feature>
<feature type="binding site" evidence="2">
    <location>
        <begin position="209"/>
        <end position="211"/>
    </location>
    <ligand>
        <name>dihydroxyacetone phosphate</name>
        <dbReference type="ChEBI" id="CHEBI:57642"/>
    </ligand>
</feature>
<feature type="binding site" evidence="2">
    <location>
        <position position="181"/>
    </location>
    <ligand>
        <name>dihydroxyacetone phosphate</name>
        <dbReference type="ChEBI" id="CHEBI:57642"/>
    </ligand>
</feature>
<keyword evidence="3" id="KW-0862">Zinc</keyword>
<dbReference type="CDD" id="cd00947">
    <property type="entry name" value="TBP_aldolase_IIB"/>
    <property type="match status" value="1"/>
</dbReference>
<sequence length="290" mass="31390">MPLVTSKAMLEDAYRHHYAVVGFAIHNLEVMKAVTEAAEELETPVIFQTTPRTIHYVGLDYMVSMAKVAAQSAKVPIALHLDHGDSMETVVRCLRAGYTSLMIDGSHLPFEENVALVKRVVEIAHAVGVPVEAELGTIGGAEEEGSIDEAEAAYTDPALAEEFVARTGIDFLAPAFGTAHGVYKGEPQLDFARLQAISRRVAIPLVMHGASGVPDEGVRRSVQCGVSKVNISTELKLPFAEALRDYLLAHPNEADPRRYFLTAREAVKQAAKRKILLAQQSKGEASDSST</sequence>
<dbReference type="InterPro" id="IPR050246">
    <property type="entry name" value="Class_II_FBP_aldolase"/>
</dbReference>
<dbReference type="SUPFAM" id="SSF51569">
    <property type="entry name" value="Aldolase"/>
    <property type="match status" value="1"/>
</dbReference>
<organism evidence="4 5">
    <name type="scientific">Laceyella tengchongensis</name>
    <dbReference type="NCBI Taxonomy" id="574699"/>
    <lineage>
        <taxon>Bacteria</taxon>
        <taxon>Bacillati</taxon>
        <taxon>Bacillota</taxon>
        <taxon>Bacilli</taxon>
        <taxon>Bacillales</taxon>
        <taxon>Thermoactinomycetaceae</taxon>
        <taxon>Laceyella</taxon>
    </lineage>
</organism>
<proteinExistence type="predicted"/>
<comment type="caution">
    <text evidence="4">The sequence shown here is derived from an EMBL/GenBank/DDBJ whole genome shotgun (WGS) entry which is preliminary data.</text>
</comment>
<dbReference type="PIRSF" id="PIRSF001359">
    <property type="entry name" value="F_bP_aldolase_II"/>
    <property type="match status" value="1"/>
</dbReference>
<evidence type="ECO:0000256" key="1">
    <source>
        <dbReference type="PIRSR" id="PIRSR001359-1"/>
    </source>
</evidence>
<dbReference type="NCBIfam" id="TIGR00167">
    <property type="entry name" value="cbbA"/>
    <property type="match status" value="1"/>
</dbReference>
<keyword evidence="5" id="KW-1185">Reference proteome</keyword>
<dbReference type="InterPro" id="IPR000771">
    <property type="entry name" value="FBA_II"/>
</dbReference>
<dbReference type="GO" id="GO:0016832">
    <property type="term" value="F:aldehyde-lyase activity"/>
    <property type="evidence" value="ECO:0007669"/>
    <property type="project" value="InterPro"/>
</dbReference>
<feature type="binding site" evidence="3">
    <location>
        <position position="104"/>
    </location>
    <ligand>
        <name>Zn(2+)</name>
        <dbReference type="ChEBI" id="CHEBI:29105"/>
        <label>2</label>
    </ligand>
</feature>
<evidence type="ECO:0000256" key="2">
    <source>
        <dbReference type="PIRSR" id="PIRSR001359-2"/>
    </source>
</evidence>
<dbReference type="InterPro" id="IPR013785">
    <property type="entry name" value="Aldolase_TIM"/>
</dbReference>
<dbReference type="RefSeq" id="WP_284724171.1">
    <property type="nucleotide sequence ID" value="NZ_FXTU01000003.1"/>
</dbReference>
<dbReference type="GO" id="GO:0005975">
    <property type="term" value="P:carbohydrate metabolic process"/>
    <property type="evidence" value="ECO:0007669"/>
    <property type="project" value="InterPro"/>
</dbReference>
<dbReference type="Proteomes" id="UP001157946">
    <property type="component" value="Unassembled WGS sequence"/>
</dbReference>
<evidence type="ECO:0000313" key="5">
    <source>
        <dbReference type="Proteomes" id="UP001157946"/>
    </source>
</evidence>
<protein>
    <submittedName>
        <fullName evidence="4">Fructose-bisphosphate aldolase, class II/tagatose 1,6-diphosphate aldolase GatY/KbaY</fullName>
    </submittedName>
</protein>
<dbReference type="Gene3D" id="3.20.20.70">
    <property type="entry name" value="Aldolase class I"/>
    <property type="match status" value="1"/>
</dbReference>
<feature type="binding site" evidence="3">
    <location>
        <position position="83"/>
    </location>
    <ligand>
        <name>Zn(2+)</name>
        <dbReference type="ChEBI" id="CHEBI:29105"/>
        <label>1</label>
        <note>catalytic</note>
    </ligand>
</feature>
<dbReference type="PANTHER" id="PTHR30304:SF0">
    <property type="entry name" value="D-TAGATOSE-1,6-BISPHOSPHATE ALDOLASE SUBUNIT GATY-RELATED"/>
    <property type="match status" value="1"/>
</dbReference>
<keyword evidence="3" id="KW-0479">Metal-binding</keyword>
<feature type="binding site" evidence="3">
    <location>
        <position position="180"/>
    </location>
    <ligand>
        <name>Zn(2+)</name>
        <dbReference type="ChEBI" id="CHEBI:29105"/>
        <label>1</label>
        <note>catalytic</note>
    </ligand>
</feature>
<feature type="binding site" evidence="3">
    <location>
        <position position="208"/>
    </location>
    <ligand>
        <name>Zn(2+)</name>
        <dbReference type="ChEBI" id="CHEBI:29105"/>
        <label>1</label>
        <note>catalytic</note>
    </ligand>
</feature>
<evidence type="ECO:0000313" key="4">
    <source>
        <dbReference type="EMBL" id="SMP16694.1"/>
    </source>
</evidence>
<dbReference type="PANTHER" id="PTHR30304">
    <property type="entry name" value="D-TAGATOSE-1,6-BISPHOSPHATE ALDOLASE"/>
    <property type="match status" value="1"/>
</dbReference>
<feature type="active site" description="Proton donor" evidence="1">
    <location>
        <position position="82"/>
    </location>
</feature>
<dbReference type="AlphaFoldDB" id="A0AA45WN25"/>
<name>A0AA45WN25_9BACL</name>